<dbReference type="Pfam" id="PF04004">
    <property type="entry name" value="Leo1"/>
    <property type="match status" value="1"/>
</dbReference>
<evidence type="ECO:0000256" key="1">
    <source>
        <dbReference type="ARBA" id="ARBA00010903"/>
    </source>
</evidence>
<dbReference type="GO" id="GO:1990269">
    <property type="term" value="F:RNA polymerase II C-terminal domain phosphoserine binding"/>
    <property type="evidence" value="ECO:0007669"/>
    <property type="project" value="TreeGrafter"/>
</dbReference>
<dbReference type="Proteomes" id="UP001488838">
    <property type="component" value="Unassembled WGS sequence"/>
</dbReference>
<organism evidence="4 5">
    <name type="scientific">Myodes glareolus</name>
    <name type="common">Bank vole</name>
    <name type="synonym">Clethrionomys glareolus</name>
    <dbReference type="NCBI Taxonomy" id="447135"/>
    <lineage>
        <taxon>Eukaryota</taxon>
        <taxon>Metazoa</taxon>
        <taxon>Chordata</taxon>
        <taxon>Craniata</taxon>
        <taxon>Vertebrata</taxon>
        <taxon>Euteleostomi</taxon>
        <taxon>Mammalia</taxon>
        <taxon>Eutheria</taxon>
        <taxon>Euarchontoglires</taxon>
        <taxon>Glires</taxon>
        <taxon>Rodentia</taxon>
        <taxon>Myomorpha</taxon>
        <taxon>Muroidea</taxon>
        <taxon>Cricetidae</taxon>
        <taxon>Arvicolinae</taxon>
        <taxon>Myodes</taxon>
    </lineage>
</organism>
<dbReference type="AlphaFoldDB" id="A0AAW0K1E7"/>
<dbReference type="PANTHER" id="PTHR23146">
    <property type="entry name" value="LEO1 PROTEIN"/>
    <property type="match status" value="1"/>
</dbReference>
<evidence type="ECO:0000313" key="4">
    <source>
        <dbReference type="EMBL" id="KAK7832665.1"/>
    </source>
</evidence>
<gene>
    <name evidence="4" type="ORF">U0070_026861</name>
</gene>
<dbReference type="GO" id="GO:0006368">
    <property type="term" value="P:transcription elongation by RNA polymerase II"/>
    <property type="evidence" value="ECO:0007669"/>
    <property type="project" value="InterPro"/>
</dbReference>
<dbReference type="InterPro" id="IPR007149">
    <property type="entry name" value="Leo1"/>
</dbReference>
<sequence length="280" mass="32214">MRPFDPQHYEDECEDEKVLYEDDKTKLKLKLNWLPIPCLLNQVENTIRWRTRRDEEGYKIKESNARIVKWSDGSMSLHLGSEVFDVYKAPLQDNHNQLFIREDTGLRGQAIFKSRLTFSVRSSWLMGGFGVRGKSETDISCSFPDRPHCTDGATYKKLTFSFKNPSSKTQIRILPMAGCDPEWPRTEIQNFRSKKKNQLHSSPTIQQPDGEDKEEEGEEDMTSRLETTENHYQGAVHKEQALPSLDGDDEGSEEDKARRVLKAKTLMSDWGPQTLGVIVT</sequence>
<comment type="caution">
    <text evidence="4">The sequence shown here is derived from an EMBL/GenBank/DDBJ whole genome shotgun (WGS) entry which is preliminary data.</text>
</comment>
<name>A0AAW0K1E7_MYOGA</name>
<feature type="compositionally biased region" description="Acidic residues" evidence="3">
    <location>
        <begin position="209"/>
        <end position="220"/>
    </location>
</feature>
<proteinExistence type="inferred from homology"/>
<evidence type="ECO:0000256" key="3">
    <source>
        <dbReference type="SAM" id="MobiDB-lite"/>
    </source>
</evidence>
<keyword evidence="5" id="KW-1185">Reference proteome</keyword>
<evidence type="ECO:0000313" key="5">
    <source>
        <dbReference type="Proteomes" id="UP001488838"/>
    </source>
</evidence>
<dbReference type="GO" id="GO:0032968">
    <property type="term" value="P:positive regulation of transcription elongation by RNA polymerase II"/>
    <property type="evidence" value="ECO:0007669"/>
    <property type="project" value="TreeGrafter"/>
</dbReference>
<protein>
    <recommendedName>
        <fullName evidence="2">RNA polymerase-associated protein LEO1</fullName>
    </recommendedName>
</protein>
<accession>A0AAW0K1E7</accession>
<dbReference type="EMBL" id="JBBHLL010000009">
    <property type="protein sequence ID" value="KAK7832665.1"/>
    <property type="molecule type" value="Genomic_DNA"/>
</dbReference>
<feature type="region of interest" description="Disordered" evidence="3">
    <location>
        <begin position="191"/>
        <end position="265"/>
    </location>
</feature>
<evidence type="ECO:0000256" key="2">
    <source>
        <dbReference type="ARBA" id="ARBA00019689"/>
    </source>
</evidence>
<dbReference type="GO" id="GO:0016593">
    <property type="term" value="C:Cdc73/Paf1 complex"/>
    <property type="evidence" value="ECO:0007669"/>
    <property type="project" value="InterPro"/>
</dbReference>
<comment type="similarity">
    <text evidence="1">Belongs to the LEO1 family.</text>
</comment>
<reference evidence="4 5" key="1">
    <citation type="journal article" date="2023" name="bioRxiv">
        <title>Conserved and derived expression patterns and positive selection on dental genes reveal complex evolutionary context of ever-growing rodent molars.</title>
        <authorList>
            <person name="Calamari Z.T."/>
            <person name="Song A."/>
            <person name="Cohen E."/>
            <person name="Akter M."/>
            <person name="Roy R.D."/>
            <person name="Hallikas O."/>
            <person name="Christensen M.M."/>
            <person name="Li P."/>
            <person name="Marangoni P."/>
            <person name="Jernvall J."/>
            <person name="Klein O.D."/>
        </authorList>
    </citation>
    <scope>NUCLEOTIDE SEQUENCE [LARGE SCALE GENOMIC DNA]</scope>
    <source>
        <strain evidence="4">V071</strain>
    </source>
</reference>
<dbReference type="PANTHER" id="PTHR23146:SF0">
    <property type="entry name" value="RNA POLYMERASE-ASSOCIATED PROTEIN LEO1"/>
    <property type="match status" value="1"/>
</dbReference>